<dbReference type="Proteomes" id="UP001221757">
    <property type="component" value="Unassembled WGS sequence"/>
</dbReference>
<feature type="region of interest" description="Disordered" evidence="1">
    <location>
        <begin position="197"/>
        <end position="248"/>
    </location>
</feature>
<feature type="compositionally biased region" description="Basic and acidic residues" evidence="1">
    <location>
        <begin position="284"/>
        <end position="301"/>
    </location>
</feature>
<dbReference type="SUPFAM" id="SSF47095">
    <property type="entry name" value="HMG-box"/>
    <property type="match status" value="1"/>
</dbReference>
<keyword evidence="3" id="KW-1185">Reference proteome</keyword>
<sequence>MVHHQEKVNPYNVFKSEKAAEVHENGGKMNVPELHKEYYDEYAHLTDEEKAELVQRFSDNRADGVIHRDTPCARVQDVANGEKTAVTTRWDQAAVGAKVEAFALAGCDMMNLLRTAPQKAAYAKREICNMIVKGLIDITGKPNAAMAYVNYEEYVVHRYGVELTGWTPDKWCSLSELTSSIPVLRMLLNALKAGGMKKRKRVVNNENSADDDYPSDDDEDADATASTTHRQYSVKDPEAPAPPTKRCKALAPVNDTLPRMRKTTAKPTVSKATAAKPRPKAKAVRKDDKTLAALQHLKDGRAPGSGGGRGFKSRAIINDDEDEDDAPAITDTSAPALPTVVVTDATAPVVNALTTVV</sequence>
<feature type="region of interest" description="Disordered" evidence="1">
    <location>
        <begin position="262"/>
        <end position="332"/>
    </location>
</feature>
<dbReference type="EMBL" id="JARKIE010000039">
    <property type="protein sequence ID" value="KAJ7695223.1"/>
    <property type="molecule type" value="Genomic_DNA"/>
</dbReference>
<evidence type="ECO:0000256" key="1">
    <source>
        <dbReference type="SAM" id="MobiDB-lite"/>
    </source>
</evidence>
<evidence type="ECO:0000313" key="2">
    <source>
        <dbReference type="EMBL" id="KAJ7695223.1"/>
    </source>
</evidence>
<accession>A0AAD7DN43</accession>
<protein>
    <submittedName>
        <fullName evidence="2">Uncharacterized protein</fullName>
    </submittedName>
</protein>
<proteinExistence type="predicted"/>
<organism evidence="2 3">
    <name type="scientific">Mycena rosella</name>
    <name type="common">Pink bonnet</name>
    <name type="synonym">Agaricus rosellus</name>
    <dbReference type="NCBI Taxonomy" id="1033263"/>
    <lineage>
        <taxon>Eukaryota</taxon>
        <taxon>Fungi</taxon>
        <taxon>Dikarya</taxon>
        <taxon>Basidiomycota</taxon>
        <taxon>Agaricomycotina</taxon>
        <taxon>Agaricomycetes</taxon>
        <taxon>Agaricomycetidae</taxon>
        <taxon>Agaricales</taxon>
        <taxon>Marasmiineae</taxon>
        <taxon>Mycenaceae</taxon>
        <taxon>Mycena</taxon>
    </lineage>
</organism>
<reference evidence="2" key="1">
    <citation type="submission" date="2023-03" db="EMBL/GenBank/DDBJ databases">
        <title>Massive genome expansion in bonnet fungi (Mycena s.s.) driven by repeated elements and novel gene families across ecological guilds.</title>
        <authorList>
            <consortium name="Lawrence Berkeley National Laboratory"/>
            <person name="Harder C.B."/>
            <person name="Miyauchi S."/>
            <person name="Viragh M."/>
            <person name="Kuo A."/>
            <person name="Thoen E."/>
            <person name="Andreopoulos B."/>
            <person name="Lu D."/>
            <person name="Skrede I."/>
            <person name="Drula E."/>
            <person name="Henrissat B."/>
            <person name="Morin E."/>
            <person name="Kohler A."/>
            <person name="Barry K."/>
            <person name="LaButti K."/>
            <person name="Morin E."/>
            <person name="Salamov A."/>
            <person name="Lipzen A."/>
            <person name="Mereny Z."/>
            <person name="Hegedus B."/>
            <person name="Baldrian P."/>
            <person name="Stursova M."/>
            <person name="Weitz H."/>
            <person name="Taylor A."/>
            <person name="Grigoriev I.V."/>
            <person name="Nagy L.G."/>
            <person name="Martin F."/>
            <person name="Kauserud H."/>
        </authorList>
    </citation>
    <scope>NUCLEOTIDE SEQUENCE</scope>
    <source>
        <strain evidence="2">CBHHK067</strain>
    </source>
</reference>
<evidence type="ECO:0000313" key="3">
    <source>
        <dbReference type="Proteomes" id="UP001221757"/>
    </source>
</evidence>
<comment type="caution">
    <text evidence="2">The sequence shown here is derived from an EMBL/GenBank/DDBJ whole genome shotgun (WGS) entry which is preliminary data.</text>
</comment>
<dbReference type="AlphaFoldDB" id="A0AAD7DN43"/>
<name>A0AAD7DN43_MYCRO</name>
<feature type="compositionally biased region" description="Acidic residues" evidence="1">
    <location>
        <begin position="208"/>
        <end position="222"/>
    </location>
</feature>
<gene>
    <name evidence="2" type="ORF">B0H17DRAFT_1198912</name>
</gene>
<dbReference type="InterPro" id="IPR036910">
    <property type="entry name" value="HMG_box_dom_sf"/>
</dbReference>